<dbReference type="HOGENOM" id="CLU_039613_6_0_5"/>
<dbReference type="PRINTS" id="PR00039">
    <property type="entry name" value="HTHLYSR"/>
</dbReference>
<evidence type="ECO:0000256" key="3">
    <source>
        <dbReference type="ARBA" id="ARBA00023125"/>
    </source>
</evidence>
<feature type="domain" description="HTH lysR-type" evidence="6">
    <location>
        <begin position="1"/>
        <end position="58"/>
    </location>
</feature>
<keyword evidence="5" id="KW-0732">Signal</keyword>
<evidence type="ECO:0000256" key="2">
    <source>
        <dbReference type="ARBA" id="ARBA00023015"/>
    </source>
</evidence>
<dbReference type="Gene3D" id="1.10.10.10">
    <property type="entry name" value="Winged helix-like DNA-binding domain superfamily/Winged helix DNA-binding domain"/>
    <property type="match status" value="1"/>
</dbReference>
<feature type="chain" id="PRO_5002753413" evidence="5">
    <location>
        <begin position="23"/>
        <end position="317"/>
    </location>
</feature>
<dbReference type="GO" id="GO:0003700">
    <property type="term" value="F:DNA-binding transcription factor activity"/>
    <property type="evidence" value="ECO:0007669"/>
    <property type="project" value="InterPro"/>
</dbReference>
<dbReference type="Gene3D" id="3.40.190.10">
    <property type="entry name" value="Periplasmic binding protein-like II"/>
    <property type="match status" value="2"/>
</dbReference>
<evidence type="ECO:0000256" key="5">
    <source>
        <dbReference type="SAM" id="SignalP"/>
    </source>
</evidence>
<reference evidence="7" key="1">
    <citation type="submission" date="2008-01" db="EMBL/GenBank/DDBJ databases">
        <title>Complete sequence of chromosome of Caulobacter sp. K31.</title>
        <authorList>
            <consortium name="US DOE Joint Genome Institute"/>
            <person name="Copeland A."/>
            <person name="Lucas S."/>
            <person name="Lapidus A."/>
            <person name="Barry K."/>
            <person name="Glavina del Rio T."/>
            <person name="Dalin E."/>
            <person name="Tice H."/>
            <person name="Pitluck S."/>
            <person name="Bruce D."/>
            <person name="Goodwin L."/>
            <person name="Thompson L.S."/>
            <person name="Brettin T."/>
            <person name="Detter J.C."/>
            <person name="Han C."/>
            <person name="Schmutz J."/>
            <person name="Larimer F."/>
            <person name="Land M."/>
            <person name="Hauser L."/>
            <person name="Kyrpides N."/>
            <person name="Kim E."/>
            <person name="Stephens C."/>
            <person name="Richardson P."/>
        </authorList>
    </citation>
    <scope>NUCLEOTIDE SEQUENCE [LARGE SCALE GENOMIC DNA]</scope>
    <source>
        <strain evidence="7">K31</strain>
    </source>
</reference>
<evidence type="ECO:0000313" key="7">
    <source>
        <dbReference type="EMBL" id="ABZ69586.1"/>
    </source>
</evidence>
<dbReference type="eggNOG" id="COG0583">
    <property type="taxonomic scope" value="Bacteria"/>
</dbReference>
<proteinExistence type="inferred from homology"/>
<dbReference type="KEGG" id="cak:Caul_0449"/>
<dbReference type="OrthoDB" id="8479870at2"/>
<name>B0T6G9_CAUSK</name>
<dbReference type="InterPro" id="IPR036388">
    <property type="entry name" value="WH-like_DNA-bd_sf"/>
</dbReference>
<accession>B0T6G9</accession>
<dbReference type="PANTHER" id="PTHR30126">
    <property type="entry name" value="HTH-TYPE TRANSCRIPTIONAL REGULATOR"/>
    <property type="match status" value="1"/>
</dbReference>
<dbReference type="InterPro" id="IPR036390">
    <property type="entry name" value="WH_DNA-bd_sf"/>
</dbReference>
<organism evidence="7">
    <name type="scientific">Caulobacter sp. (strain K31)</name>
    <dbReference type="NCBI Taxonomy" id="366602"/>
    <lineage>
        <taxon>Bacteria</taxon>
        <taxon>Pseudomonadati</taxon>
        <taxon>Pseudomonadota</taxon>
        <taxon>Alphaproteobacteria</taxon>
        <taxon>Caulobacterales</taxon>
        <taxon>Caulobacteraceae</taxon>
        <taxon>Caulobacter</taxon>
    </lineage>
</organism>
<dbReference type="CDD" id="cd05466">
    <property type="entry name" value="PBP2_LTTR_substrate"/>
    <property type="match status" value="1"/>
</dbReference>
<dbReference type="SUPFAM" id="SSF53850">
    <property type="entry name" value="Periplasmic binding protein-like II"/>
    <property type="match status" value="1"/>
</dbReference>
<dbReference type="Pfam" id="PF00126">
    <property type="entry name" value="HTH_1"/>
    <property type="match status" value="1"/>
</dbReference>
<dbReference type="PANTHER" id="PTHR30126:SF98">
    <property type="entry name" value="HTH-TYPE TRANSCRIPTIONAL ACTIVATOR BAUR"/>
    <property type="match status" value="1"/>
</dbReference>
<feature type="signal peptide" evidence="5">
    <location>
        <begin position="1"/>
        <end position="22"/>
    </location>
</feature>
<dbReference type="SUPFAM" id="SSF46785">
    <property type="entry name" value="Winged helix' DNA-binding domain"/>
    <property type="match status" value="1"/>
</dbReference>
<keyword evidence="2" id="KW-0805">Transcription regulation</keyword>
<comment type="similarity">
    <text evidence="1">Belongs to the LysR transcriptional regulatory family.</text>
</comment>
<dbReference type="Pfam" id="PF03466">
    <property type="entry name" value="LysR_substrate"/>
    <property type="match status" value="1"/>
</dbReference>
<evidence type="ECO:0000256" key="1">
    <source>
        <dbReference type="ARBA" id="ARBA00009437"/>
    </source>
</evidence>
<protein>
    <submittedName>
        <fullName evidence="7">Transcriptional regulator, LysR family</fullName>
    </submittedName>
</protein>
<dbReference type="InterPro" id="IPR005119">
    <property type="entry name" value="LysR_subst-bd"/>
</dbReference>
<dbReference type="AlphaFoldDB" id="B0T6G9"/>
<dbReference type="GO" id="GO:0000976">
    <property type="term" value="F:transcription cis-regulatory region binding"/>
    <property type="evidence" value="ECO:0007669"/>
    <property type="project" value="TreeGrafter"/>
</dbReference>
<dbReference type="EMBL" id="CP000927">
    <property type="protein sequence ID" value="ABZ69586.1"/>
    <property type="molecule type" value="Genomic_DNA"/>
</dbReference>
<dbReference type="STRING" id="366602.Caul_0449"/>
<evidence type="ECO:0000259" key="6">
    <source>
        <dbReference type="PROSITE" id="PS50931"/>
    </source>
</evidence>
<gene>
    <name evidence="7" type="ordered locus">Caul_0449</name>
</gene>
<dbReference type="InterPro" id="IPR000847">
    <property type="entry name" value="LysR_HTH_N"/>
</dbReference>
<sequence length="317" mass="34541" precursor="true">MLDPRLKYLVAVARAGSFTAGAAAVGITQSAVTKSVADLEREVGYAIFERTTRGVVLTERGSYFAERAAMLLEATRDLFDPDARRPNLYSGVLRVGVAPASLEWTVVEAIVRLRKQHPAIKFELTGSGFERMIQQLRSGAIDVAIGLDAALSDWPDVNRSIFGALHTSPFVRKDHPLAAVANPTLADLARYDFISPSISRPHEEVIREVYTARGVAWQNRVNVIDYFPAVKRLILTSDAIGVVAAAYVSQPGFTDRFAALSNLDLFPAAPLASAVRAQWEPKPIVRAFLAVLRASQPRSMAISAGNDNVEKALDRAR</sequence>
<keyword evidence="4" id="KW-0804">Transcription</keyword>
<dbReference type="PROSITE" id="PS50931">
    <property type="entry name" value="HTH_LYSR"/>
    <property type="match status" value="1"/>
</dbReference>
<keyword evidence="3" id="KW-0238">DNA-binding</keyword>
<evidence type="ECO:0000256" key="4">
    <source>
        <dbReference type="ARBA" id="ARBA00023163"/>
    </source>
</evidence>
<dbReference type="FunFam" id="1.10.10.10:FF:000001">
    <property type="entry name" value="LysR family transcriptional regulator"/>
    <property type="match status" value="1"/>
</dbReference>